<feature type="non-terminal residue" evidence="6">
    <location>
        <position position="784"/>
    </location>
</feature>
<dbReference type="InterPro" id="IPR003593">
    <property type="entry name" value="AAA+_ATPase"/>
</dbReference>
<evidence type="ECO:0000259" key="4">
    <source>
        <dbReference type="SMART" id="SM00382"/>
    </source>
</evidence>
<dbReference type="Proteomes" id="UP001171945">
    <property type="component" value="Unassembled WGS sequence"/>
</dbReference>
<proteinExistence type="predicted"/>
<dbReference type="InterPro" id="IPR001270">
    <property type="entry name" value="ClpA/B"/>
</dbReference>
<dbReference type="SMART" id="SM00382">
    <property type="entry name" value="AAA"/>
    <property type="match status" value="2"/>
</dbReference>
<dbReference type="Gene3D" id="3.40.50.300">
    <property type="entry name" value="P-loop containing nucleotide triphosphate hydrolases"/>
    <property type="match status" value="2"/>
</dbReference>
<dbReference type="InterPro" id="IPR050130">
    <property type="entry name" value="ClpA_ClpB"/>
</dbReference>
<protein>
    <submittedName>
        <fullName evidence="6">AAA family ATPase</fullName>
    </submittedName>
</protein>
<feature type="domain" description="AAA+ ATPase" evidence="4">
    <location>
        <begin position="518"/>
        <end position="685"/>
    </location>
</feature>
<keyword evidence="3" id="KW-0143">Chaperone</keyword>
<dbReference type="PANTHER" id="PTHR11638">
    <property type="entry name" value="ATP-DEPENDENT CLP PROTEASE"/>
    <property type="match status" value="1"/>
</dbReference>
<dbReference type="Pfam" id="PF07724">
    <property type="entry name" value="AAA_2"/>
    <property type="match status" value="1"/>
</dbReference>
<evidence type="ECO:0000259" key="5">
    <source>
        <dbReference type="SMART" id="SM01086"/>
    </source>
</evidence>
<organism evidence="6 7">
    <name type="scientific">Candidatus Marithioploca araucensis</name>
    <dbReference type="NCBI Taxonomy" id="70273"/>
    <lineage>
        <taxon>Bacteria</taxon>
        <taxon>Pseudomonadati</taxon>
        <taxon>Pseudomonadota</taxon>
        <taxon>Gammaproteobacteria</taxon>
        <taxon>Thiotrichales</taxon>
        <taxon>Thiotrichaceae</taxon>
        <taxon>Candidatus Marithioploca</taxon>
    </lineage>
</organism>
<keyword evidence="7" id="KW-1185">Reference proteome</keyword>
<evidence type="ECO:0000256" key="3">
    <source>
        <dbReference type="ARBA" id="ARBA00023186"/>
    </source>
</evidence>
<dbReference type="PRINTS" id="PR00300">
    <property type="entry name" value="CLPPROTEASEA"/>
</dbReference>
<sequence length="784" mass="88822">MSTVPLEFPVIVTPSKEGYHLRPLFLDHPSRTAKRFRDAVDLLTRDVRRLFRTFETKRETIDELLWFAFNPNLKFELKRLCFSLGPHMIFGDFAVVRFSLKDHQILCLPSFDNVFAIVSKDIIQHGRLTEQLTTIVHDQLQIWRKKVDFYVDDYYANGGEFITTVSLQVNVKRAKFPFEQEMEGFFASLSGSQQNFSGATEIARVGTNLRDDYPSRLKRASLRDEQVENFSKLIFGSTMTAVVIVGPPGCGRTTLLHEAFYRYIQAQESQPKSKAATLWHIDPNRVIAGMSIVGMWQRRFESILEYIIQPKTPAHARPRLFIDNLVALFRIGKSAQNSLTLGDVLKPYLEERALTFIAEASPEEWNIVMETDRRFADLCQVFRLNESNMAETAHIALLERARLEQEQECEIDNEAIERVFALTHSLLRGTAMPGNVVSFIERLAAKYSHGTVGIAQVEAAVSEISLMKIDLLDRQKTLRFDSVQQSIAAQLIGQPEAVNCLVNVIQTIKAGLQDTKKPMATLLFIGPTGVGKTQAAKVLTRYLFTDESQLIRLDMNEFVTEADIGRLIGSWRRPDGLLTTQVRHRPFCILLLDEIEKAHQAIHDLLLQVLGEGRLTDALGRTTDFTNTIIILTSNLGAEQVNQKFGFVERDAKNQASSYRAAVEDFFRPELLNRIDRMVVFKSLELQEAITITRQQLSDLLQRDGFVRRTTILNISEKALLSVAQRGFDAILGGRALKRAIERDLTALAATQLVGLSAKQPIILDIDWKNEHLQPYITALCPAL</sequence>
<dbReference type="CDD" id="cd19499">
    <property type="entry name" value="RecA-like_ClpB_Hsp104-like"/>
    <property type="match status" value="1"/>
</dbReference>
<dbReference type="SMART" id="SM01086">
    <property type="entry name" value="ClpB_D2-small"/>
    <property type="match status" value="1"/>
</dbReference>
<accession>A0ABT7VT65</accession>
<feature type="domain" description="AAA+ ATPase" evidence="4">
    <location>
        <begin position="238"/>
        <end position="385"/>
    </location>
</feature>
<name>A0ABT7VT65_9GAMM</name>
<dbReference type="Pfam" id="PF10431">
    <property type="entry name" value="ClpB_D2-small"/>
    <property type="match status" value="1"/>
</dbReference>
<dbReference type="InterPro" id="IPR027417">
    <property type="entry name" value="P-loop_NTPase"/>
</dbReference>
<dbReference type="Gene3D" id="1.10.8.60">
    <property type="match status" value="1"/>
</dbReference>
<keyword evidence="2" id="KW-0067">ATP-binding</keyword>
<evidence type="ECO:0000256" key="1">
    <source>
        <dbReference type="ARBA" id="ARBA00022741"/>
    </source>
</evidence>
<evidence type="ECO:0000313" key="7">
    <source>
        <dbReference type="Proteomes" id="UP001171945"/>
    </source>
</evidence>
<evidence type="ECO:0000256" key="2">
    <source>
        <dbReference type="ARBA" id="ARBA00022840"/>
    </source>
</evidence>
<gene>
    <name evidence="6" type="ORF">QUF54_05320</name>
</gene>
<feature type="domain" description="Clp ATPase C-terminal" evidence="5">
    <location>
        <begin position="684"/>
        <end position="775"/>
    </location>
</feature>
<dbReference type="SUPFAM" id="SSF52540">
    <property type="entry name" value="P-loop containing nucleoside triphosphate hydrolases"/>
    <property type="match status" value="2"/>
</dbReference>
<dbReference type="InterPro" id="IPR003959">
    <property type="entry name" value="ATPase_AAA_core"/>
</dbReference>
<reference evidence="6" key="1">
    <citation type="submission" date="2023-06" db="EMBL/GenBank/DDBJ databases">
        <title>Uncultivated large filamentous bacteria from sulfidic sediments reveal new species and different genomic features in energy metabolism and defense.</title>
        <authorList>
            <person name="Fonseca A."/>
        </authorList>
    </citation>
    <scope>NUCLEOTIDE SEQUENCE</scope>
    <source>
        <strain evidence="6">HSG4</strain>
    </source>
</reference>
<comment type="caution">
    <text evidence="6">The sequence shown here is derived from an EMBL/GenBank/DDBJ whole genome shotgun (WGS) entry which is preliminary data.</text>
</comment>
<dbReference type="PANTHER" id="PTHR11638:SF18">
    <property type="entry name" value="HEAT SHOCK PROTEIN 104"/>
    <property type="match status" value="1"/>
</dbReference>
<keyword evidence="1" id="KW-0547">Nucleotide-binding</keyword>
<dbReference type="EMBL" id="JAUCGM010000275">
    <property type="protein sequence ID" value="MDM8562756.1"/>
    <property type="molecule type" value="Genomic_DNA"/>
</dbReference>
<dbReference type="InterPro" id="IPR019489">
    <property type="entry name" value="Clp_ATPase_C"/>
</dbReference>
<evidence type="ECO:0000313" key="6">
    <source>
        <dbReference type="EMBL" id="MDM8562756.1"/>
    </source>
</evidence>